<evidence type="ECO:0008006" key="4">
    <source>
        <dbReference type="Google" id="ProtNLM"/>
    </source>
</evidence>
<sequence length="104" mass="11649">MNFHVVSFCAILKCVAELARNQANLLNVDLGDPNDKDCDGIPDHLDNDQDNDGKIDRTQDSDMDGILNHVDEDDDNDDFLRKTSHSRPIGPDKLMVVRNSKCPL</sequence>
<feature type="compositionally biased region" description="Basic and acidic residues" evidence="1">
    <location>
        <begin position="33"/>
        <end position="60"/>
    </location>
</feature>
<protein>
    <recommendedName>
        <fullName evidence="4">Thrombospondin type 3 repeat-containing domain protein</fullName>
    </recommendedName>
</protein>
<dbReference type="AlphaFoldDB" id="A0A1S8X3B6"/>
<evidence type="ECO:0000256" key="1">
    <source>
        <dbReference type="SAM" id="MobiDB-lite"/>
    </source>
</evidence>
<organism evidence="2 3">
    <name type="scientific">Opisthorchis viverrini</name>
    <name type="common">Southeast Asian liver fluke</name>
    <dbReference type="NCBI Taxonomy" id="6198"/>
    <lineage>
        <taxon>Eukaryota</taxon>
        <taxon>Metazoa</taxon>
        <taxon>Spiralia</taxon>
        <taxon>Lophotrochozoa</taxon>
        <taxon>Platyhelminthes</taxon>
        <taxon>Trematoda</taxon>
        <taxon>Digenea</taxon>
        <taxon>Opisthorchiida</taxon>
        <taxon>Opisthorchiata</taxon>
        <taxon>Opisthorchiidae</taxon>
        <taxon>Opisthorchis</taxon>
    </lineage>
</organism>
<dbReference type="Proteomes" id="UP000243686">
    <property type="component" value="Unassembled WGS sequence"/>
</dbReference>
<evidence type="ECO:0000313" key="3">
    <source>
        <dbReference type="Proteomes" id="UP000243686"/>
    </source>
</evidence>
<feature type="region of interest" description="Disordered" evidence="1">
    <location>
        <begin position="31"/>
        <end position="92"/>
    </location>
</feature>
<accession>A0A1S8X3B6</accession>
<evidence type="ECO:0000313" key="2">
    <source>
        <dbReference type="EMBL" id="OON21210.1"/>
    </source>
</evidence>
<name>A0A1S8X3B6_OPIVI</name>
<gene>
    <name evidence="2" type="ORF">X801_02886</name>
</gene>
<dbReference type="EMBL" id="KV892227">
    <property type="protein sequence ID" value="OON21210.1"/>
    <property type="molecule type" value="Genomic_DNA"/>
</dbReference>
<reference evidence="2 3" key="1">
    <citation type="submission" date="2015-03" db="EMBL/GenBank/DDBJ databases">
        <title>Draft genome of the nematode, Opisthorchis viverrini.</title>
        <authorList>
            <person name="Mitreva M."/>
        </authorList>
    </citation>
    <scope>NUCLEOTIDE SEQUENCE [LARGE SCALE GENOMIC DNA]</scope>
    <source>
        <strain evidence="2">Khon Kaen</strain>
    </source>
</reference>
<proteinExistence type="predicted"/>
<keyword evidence="3" id="KW-1185">Reference proteome</keyword>